<evidence type="ECO:0000313" key="1">
    <source>
        <dbReference type="EMBL" id="CDM34569.1"/>
    </source>
</evidence>
<reference evidence="1" key="1">
    <citation type="journal article" date="2014" name="Nat. Commun.">
        <title>Multiple recent horizontal transfers of a large genomic region in cheese making fungi.</title>
        <authorList>
            <person name="Cheeseman K."/>
            <person name="Ropars J."/>
            <person name="Renault P."/>
            <person name="Dupont J."/>
            <person name="Gouzy J."/>
            <person name="Branca A."/>
            <person name="Abraham A.L."/>
            <person name="Ceppi M."/>
            <person name="Conseiller E."/>
            <person name="Debuchy R."/>
            <person name="Malagnac F."/>
            <person name="Goarin A."/>
            <person name="Silar P."/>
            <person name="Lacoste S."/>
            <person name="Sallet E."/>
            <person name="Bensimon A."/>
            <person name="Giraud T."/>
            <person name="Brygoo Y."/>
        </authorList>
    </citation>
    <scope>NUCLEOTIDE SEQUENCE [LARGE SCALE GENOMIC DNA]</scope>
    <source>
        <strain evidence="1">FM164</strain>
    </source>
</reference>
<sequence>MAICRGILAQIYPSKPSISGYDLTDEFVTNKTFETSGNESRNQEAGMILGADIRETTRTPDTRDALIESMKRI</sequence>
<dbReference type="AlphaFoldDB" id="W6QK13"/>
<proteinExistence type="predicted"/>
<evidence type="ECO:0000313" key="2">
    <source>
        <dbReference type="Proteomes" id="UP000030686"/>
    </source>
</evidence>
<dbReference type="Proteomes" id="UP000030686">
    <property type="component" value="Unassembled WGS sequence"/>
</dbReference>
<keyword evidence="2" id="KW-1185">Reference proteome</keyword>
<gene>
    <name evidence="1" type="ORF">PROQFM164_S03g001293</name>
</gene>
<protein>
    <submittedName>
        <fullName evidence="1">Genomic scaffold, ProqFM164S03</fullName>
    </submittedName>
</protein>
<name>W6QK13_PENRF</name>
<organism evidence="1 2">
    <name type="scientific">Penicillium roqueforti (strain FM164)</name>
    <dbReference type="NCBI Taxonomy" id="1365484"/>
    <lineage>
        <taxon>Eukaryota</taxon>
        <taxon>Fungi</taxon>
        <taxon>Dikarya</taxon>
        <taxon>Ascomycota</taxon>
        <taxon>Pezizomycotina</taxon>
        <taxon>Eurotiomycetes</taxon>
        <taxon>Eurotiomycetidae</taxon>
        <taxon>Eurotiales</taxon>
        <taxon>Aspergillaceae</taxon>
        <taxon>Penicillium</taxon>
    </lineage>
</organism>
<dbReference type="EMBL" id="HG792017">
    <property type="protein sequence ID" value="CDM34569.1"/>
    <property type="molecule type" value="Genomic_DNA"/>
</dbReference>
<accession>W6QK13</accession>